<dbReference type="NCBIfam" id="NF004846">
    <property type="entry name" value="PRK06197.1"/>
    <property type="match status" value="1"/>
</dbReference>
<keyword evidence="3" id="KW-1185">Reference proteome</keyword>
<dbReference type="InterPro" id="IPR036291">
    <property type="entry name" value="NAD(P)-bd_dom_sf"/>
</dbReference>
<dbReference type="PANTHER" id="PTHR43157">
    <property type="entry name" value="PHOSPHATIDYLINOSITOL-GLYCAN BIOSYNTHESIS CLASS F PROTEIN-RELATED"/>
    <property type="match status" value="1"/>
</dbReference>
<gene>
    <name evidence="2" type="ORF">EH165_01405</name>
</gene>
<dbReference type="AlphaFoldDB" id="A0A3G8ZR38"/>
<reference evidence="2 3" key="1">
    <citation type="submission" date="2018-11" db="EMBL/GenBank/DDBJ databases">
        <authorList>
            <person name="Da X."/>
        </authorList>
    </citation>
    <scope>NUCLEOTIDE SEQUENCE [LARGE SCALE GENOMIC DNA]</scope>
    <source>
        <strain evidence="2 3">S14-144</strain>
    </source>
</reference>
<protein>
    <submittedName>
        <fullName evidence="2">SDR family NAD(P)-dependent oxidoreductase</fullName>
    </submittedName>
</protein>
<accession>A0A3G8ZR38</accession>
<dbReference type="PRINTS" id="PR00081">
    <property type="entry name" value="GDHRDH"/>
</dbReference>
<dbReference type="PANTHER" id="PTHR43157:SF31">
    <property type="entry name" value="PHOSPHATIDYLINOSITOL-GLYCAN BIOSYNTHESIS CLASS F PROTEIN"/>
    <property type="match status" value="1"/>
</dbReference>
<dbReference type="Pfam" id="PF00106">
    <property type="entry name" value="adh_short"/>
    <property type="match status" value="1"/>
</dbReference>
<sequence length="298" mass="31209">MHSIPSQAGKRALITGANTGLGYQSALALAGAGAEVVIAVRDTAKGDKAARAIIAAHPRASVEVAKLDLADLASVRDFAAGFSGSIDILMANAGLMLVPTRTLTVDGFEMQMGVNHLGHYALIGHLLPNLRKAPAARVVSLSSMAHLQAGRLDRRLGVEGPYTPMGQYGQSKLANAMFAIEFDRRLRAAGESTIALAAHPGWSATDLFGRKYTDKPNAWVFFSRKMTAVLGSSPAKGAQSQIAAATAPGAEGGSYLGPKYTIRGAPGVAQFSKFALDADDGAWLWEESARLTDTDFGL</sequence>
<dbReference type="InterPro" id="IPR002347">
    <property type="entry name" value="SDR_fam"/>
</dbReference>
<proteinExistence type="predicted"/>
<dbReference type="Proteomes" id="UP000268084">
    <property type="component" value="Chromosome"/>
</dbReference>
<dbReference type="GO" id="GO:0016491">
    <property type="term" value="F:oxidoreductase activity"/>
    <property type="evidence" value="ECO:0007669"/>
    <property type="project" value="UniProtKB-KW"/>
</dbReference>
<dbReference type="RefSeq" id="WP_124797709.1">
    <property type="nucleotide sequence ID" value="NZ_CP034170.1"/>
</dbReference>
<reference evidence="2 3" key="2">
    <citation type="submission" date="2018-12" db="EMBL/GenBank/DDBJ databases">
        <title>Nakamurella antarcticus sp. nov., isolated from Antarctica South Shetland Islands soil.</title>
        <authorList>
            <person name="Peng F."/>
        </authorList>
    </citation>
    <scope>NUCLEOTIDE SEQUENCE [LARGE SCALE GENOMIC DNA]</scope>
    <source>
        <strain evidence="2 3">S14-144</strain>
    </source>
</reference>
<organism evidence="2 3">
    <name type="scientific">Nakamurella antarctica</name>
    <dbReference type="NCBI Taxonomy" id="1902245"/>
    <lineage>
        <taxon>Bacteria</taxon>
        <taxon>Bacillati</taxon>
        <taxon>Actinomycetota</taxon>
        <taxon>Actinomycetes</taxon>
        <taxon>Nakamurellales</taxon>
        <taxon>Nakamurellaceae</taxon>
        <taxon>Nakamurella</taxon>
    </lineage>
</organism>
<evidence type="ECO:0000313" key="3">
    <source>
        <dbReference type="Proteomes" id="UP000268084"/>
    </source>
</evidence>
<dbReference type="EMBL" id="CP034170">
    <property type="protein sequence ID" value="AZI57024.1"/>
    <property type="molecule type" value="Genomic_DNA"/>
</dbReference>
<keyword evidence="1" id="KW-0560">Oxidoreductase</keyword>
<dbReference type="SUPFAM" id="SSF51735">
    <property type="entry name" value="NAD(P)-binding Rossmann-fold domains"/>
    <property type="match status" value="1"/>
</dbReference>
<dbReference type="Gene3D" id="3.40.50.720">
    <property type="entry name" value="NAD(P)-binding Rossmann-like Domain"/>
    <property type="match status" value="1"/>
</dbReference>
<dbReference type="KEGG" id="nak:EH165_01405"/>
<evidence type="ECO:0000256" key="1">
    <source>
        <dbReference type="ARBA" id="ARBA00023002"/>
    </source>
</evidence>
<name>A0A3G8ZR38_9ACTN</name>
<evidence type="ECO:0000313" key="2">
    <source>
        <dbReference type="EMBL" id="AZI57024.1"/>
    </source>
</evidence>
<dbReference type="OrthoDB" id="4449798at2"/>